<organism evidence="1 2">
    <name type="scientific">Bacteroides xylanisolvens SD CC 1b</name>
    <dbReference type="NCBI Taxonomy" id="702447"/>
    <lineage>
        <taxon>Bacteria</taxon>
        <taxon>Pseudomonadati</taxon>
        <taxon>Bacteroidota</taxon>
        <taxon>Bacteroidia</taxon>
        <taxon>Bacteroidales</taxon>
        <taxon>Bacteroidaceae</taxon>
        <taxon>Bacteroides</taxon>
    </lineage>
</organism>
<reference evidence="1 2" key="1">
    <citation type="submission" date="2013-12" db="EMBL/GenBank/DDBJ databases">
        <title>Improved hybrid genome assemblies of Bacteroides xylanisolvens SD CC 1b and Bacteroides xylanisolvens SD CC 2a using Illumina and 454 Sequencing.</title>
        <authorList>
            <person name="Ramaraj T."/>
            <person name="Sundararajan A."/>
            <person name="Mudge J."/>
            <person name="Schilkey F.D."/>
            <person name="Delvecchio V."/>
            <person name="Donlon M."/>
            <person name="Ziemer C."/>
        </authorList>
    </citation>
    <scope>NUCLEOTIDE SEQUENCE [LARGE SCALE GENOMIC DNA]</scope>
</reference>
<name>W6PDK5_9BACE</name>
<protein>
    <submittedName>
        <fullName evidence="1">Uncharacterized protein</fullName>
    </submittedName>
</protein>
<dbReference type="AlphaFoldDB" id="W6PDK5"/>
<gene>
    <name evidence="1" type="ORF">BN890_55760</name>
</gene>
<dbReference type="EMBL" id="CBXG010000059">
    <property type="protein sequence ID" value="CDM07948.1"/>
    <property type="molecule type" value="Genomic_DNA"/>
</dbReference>
<sequence>MVIEITVQTSPFCRMYITEREKGLVTGDFELSSYLGCGVLIKYRN</sequence>
<proteinExistence type="predicted"/>
<evidence type="ECO:0000313" key="1">
    <source>
        <dbReference type="EMBL" id="CDM07948.1"/>
    </source>
</evidence>
<comment type="caution">
    <text evidence="1">The sequence shown here is derived from an EMBL/GenBank/DDBJ whole genome shotgun (WGS) entry which is preliminary data.</text>
</comment>
<evidence type="ECO:0000313" key="2">
    <source>
        <dbReference type="Proteomes" id="UP000019380"/>
    </source>
</evidence>
<accession>W6PDK5</accession>
<dbReference type="Proteomes" id="UP000019380">
    <property type="component" value="Unassembled WGS sequence"/>
</dbReference>